<keyword evidence="3" id="KW-1185">Reference proteome</keyword>
<keyword evidence="1" id="KW-0472">Membrane</keyword>
<dbReference type="RefSeq" id="WP_188964747.1">
    <property type="nucleotide sequence ID" value="NZ_BMOE01000023.1"/>
</dbReference>
<organism evidence="2 3">
    <name type="scientific">Deinococcus aquiradiocola</name>
    <dbReference type="NCBI Taxonomy" id="393059"/>
    <lineage>
        <taxon>Bacteria</taxon>
        <taxon>Thermotogati</taxon>
        <taxon>Deinococcota</taxon>
        <taxon>Deinococci</taxon>
        <taxon>Deinococcales</taxon>
        <taxon>Deinococcaceae</taxon>
        <taxon>Deinococcus</taxon>
    </lineage>
</organism>
<sequence length="146" mass="15915">MTVTQTVDWRTPEMQLVLNGIQARQLRTPRLALAAALTLGGVLLALTGQPLLLIAAAVLTASHVWITRTHRQRLQQDAQASGPTTYHLTEDGTLHIQHHLGQHEIPAGLRGRTHRSPQAITVQYAGNSTLTIPDGPVRTALERSHP</sequence>
<protein>
    <submittedName>
        <fullName evidence="2">Uncharacterized protein</fullName>
    </submittedName>
</protein>
<dbReference type="EMBL" id="BMOE01000023">
    <property type="protein sequence ID" value="GGJ89131.1"/>
    <property type="molecule type" value="Genomic_DNA"/>
</dbReference>
<feature type="transmembrane region" description="Helical" evidence="1">
    <location>
        <begin position="33"/>
        <end position="66"/>
    </location>
</feature>
<reference evidence="2" key="1">
    <citation type="journal article" date="2014" name="Int. J. Syst. Evol. Microbiol.">
        <title>Complete genome sequence of Corynebacterium casei LMG S-19264T (=DSM 44701T), isolated from a smear-ripened cheese.</title>
        <authorList>
            <consortium name="US DOE Joint Genome Institute (JGI-PGF)"/>
            <person name="Walter F."/>
            <person name="Albersmeier A."/>
            <person name="Kalinowski J."/>
            <person name="Ruckert C."/>
        </authorList>
    </citation>
    <scope>NUCLEOTIDE SEQUENCE</scope>
    <source>
        <strain evidence="2">JCM 14371</strain>
    </source>
</reference>
<evidence type="ECO:0000256" key="1">
    <source>
        <dbReference type="SAM" id="Phobius"/>
    </source>
</evidence>
<proteinExistence type="predicted"/>
<reference evidence="2" key="2">
    <citation type="submission" date="2020-09" db="EMBL/GenBank/DDBJ databases">
        <authorList>
            <person name="Sun Q."/>
            <person name="Ohkuma M."/>
        </authorList>
    </citation>
    <scope>NUCLEOTIDE SEQUENCE</scope>
    <source>
        <strain evidence="2">JCM 14371</strain>
    </source>
</reference>
<name>A0A917PRI8_9DEIO</name>
<evidence type="ECO:0000313" key="2">
    <source>
        <dbReference type="EMBL" id="GGJ89131.1"/>
    </source>
</evidence>
<comment type="caution">
    <text evidence="2">The sequence shown here is derived from an EMBL/GenBank/DDBJ whole genome shotgun (WGS) entry which is preliminary data.</text>
</comment>
<gene>
    <name evidence="2" type="ORF">GCM10008939_36470</name>
</gene>
<dbReference type="AlphaFoldDB" id="A0A917PRI8"/>
<evidence type="ECO:0000313" key="3">
    <source>
        <dbReference type="Proteomes" id="UP000635726"/>
    </source>
</evidence>
<keyword evidence="1" id="KW-1133">Transmembrane helix</keyword>
<accession>A0A917PRI8</accession>
<dbReference type="Proteomes" id="UP000635726">
    <property type="component" value="Unassembled WGS sequence"/>
</dbReference>
<keyword evidence="1" id="KW-0812">Transmembrane</keyword>